<name>A0A5S6QG47_TRIMR</name>
<dbReference type="AlphaFoldDB" id="A0A5S6QG47"/>
<organism evidence="1 2">
    <name type="scientific">Trichuris muris</name>
    <name type="common">Mouse whipworm</name>
    <dbReference type="NCBI Taxonomy" id="70415"/>
    <lineage>
        <taxon>Eukaryota</taxon>
        <taxon>Metazoa</taxon>
        <taxon>Ecdysozoa</taxon>
        <taxon>Nematoda</taxon>
        <taxon>Enoplea</taxon>
        <taxon>Dorylaimia</taxon>
        <taxon>Trichinellida</taxon>
        <taxon>Trichuridae</taxon>
        <taxon>Trichuris</taxon>
    </lineage>
</organism>
<dbReference type="WBParaSite" id="TMUE_2000006183.1">
    <property type="protein sequence ID" value="TMUE_2000006183.1"/>
    <property type="gene ID" value="WBGene00299501"/>
</dbReference>
<keyword evidence="1" id="KW-1185">Reference proteome</keyword>
<evidence type="ECO:0000313" key="2">
    <source>
        <dbReference type="WBParaSite" id="TMUE_2000006183.1"/>
    </source>
</evidence>
<reference evidence="2" key="1">
    <citation type="submission" date="2019-12" db="UniProtKB">
        <authorList>
            <consortium name="WormBaseParasite"/>
        </authorList>
    </citation>
    <scope>IDENTIFICATION</scope>
</reference>
<protein>
    <submittedName>
        <fullName evidence="2">Uncharacterized protein</fullName>
    </submittedName>
</protein>
<sequence length="83" mass="9183">MGYTRTGSNPVHSECLCEFLLPVEWVSTAIPLGECTLNYTVDCVHALRCSVWAGSSAVQRFTLQHAALMVVPERIYFKTTGMS</sequence>
<dbReference type="Proteomes" id="UP000046395">
    <property type="component" value="Unassembled WGS sequence"/>
</dbReference>
<evidence type="ECO:0000313" key="1">
    <source>
        <dbReference type="Proteomes" id="UP000046395"/>
    </source>
</evidence>
<accession>A0A5S6QG47</accession>
<proteinExistence type="predicted"/>